<evidence type="ECO:0000313" key="2">
    <source>
        <dbReference type="Proteomes" id="UP000279236"/>
    </source>
</evidence>
<dbReference type="Proteomes" id="UP000279236">
    <property type="component" value="Unassembled WGS sequence"/>
</dbReference>
<dbReference type="GeneID" id="39585782"/>
<dbReference type="EMBL" id="RSCE01000010">
    <property type="protein sequence ID" value="RSH79200.1"/>
    <property type="molecule type" value="Genomic_DNA"/>
</dbReference>
<evidence type="ECO:0000313" key="1">
    <source>
        <dbReference type="EMBL" id="RSH79200.1"/>
    </source>
</evidence>
<name>A0A427XK05_9TREE</name>
<dbReference type="OrthoDB" id="2594467at2759"/>
<gene>
    <name evidence="1" type="ORF">EHS24_001239</name>
</gene>
<keyword evidence="2" id="KW-1185">Reference proteome</keyword>
<reference evidence="1 2" key="1">
    <citation type="submission" date="2018-11" db="EMBL/GenBank/DDBJ databases">
        <title>Genome sequence of Apiotrichum porosum DSM 27194.</title>
        <authorList>
            <person name="Aliyu H."/>
            <person name="Gorte O."/>
            <person name="Ochsenreither K."/>
        </authorList>
    </citation>
    <scope>NUCLEOTIDE SEQUENCE [LARGE SCALE GENOMIC DNA]</scope>
    <source>
        <strain evidence="1 2">DSM 27194</strain>
    </source>
</reference>
<dbReference type="AlphaFoldDB" id="A0A427XK05"/>
<proteinExistence type="predicted"/>
<dbReference type="RefSeq" id="XP_028474347.1">
    <property type="nucleotide sequence ID" value="XM_028617040.1"/>
</dbReference>
<organism evidence="1 2">
    <name type="scientific">Apiotrichum porosum</name>
    <dbReference type="NCBI Taxonomy" id="105984"/>
    <lineage>
        <taxon>Eukaryota</taxon>
        <taxon>Fungi</taxon>
        <taxon>Dikarya</taxon>
        <taxon>Basidiomycota</taxon>
        <taxon>Agaricomycotina</taxon>
        <taxon>Tremellomycetes</taxon>
        <taxon>Trichosporonales</taxon>
        <taxon>Trichosporonaceae</taxon>
        <taxon>Apiotrichum</taxon>
    </lineage>
</organism>
<accession>A0A427XK05</accession>
<protein>
    <submittedName>
        <fullName evidence="1">Uncharacterized protein</fullName>
    </submittedName>
</protein>
<sequence length="337" mass="36460">MPGIQIITKECGHGCAHQSICTCSSHSSSSSSCGCRVECSIAAPAVCHDVSILLDHLNALAFPSVQYTCAPHPPISCCPAEDKNLPLAFAYNSRLIRDELHHNLLAYLAEGVHPSLFTDGSAGAKILTARQLIAVDRLDGYHALQCIVYGTLLLSINAALLEDTPRNKCLDGQRLWTVTSPPCGGHSASLECRVGGSSAVVLDLHPTTVVSNELMDAILAVVKIGTAYDSSRGRVICEKSTDSCLHYDALALLGQVWTRFAKDAYRKEPMVRFVVLSNLERSIVFHRKTGEIAVSHAIHRDGLSTPRDSVQNLYSLILALSVLEKHQYSHPALVDLL</sequence>
<comment type="caution">
    <text evidence="1">The sequence shown here is derived from an EMBL/GenBank/DDBJ whole genome shotgun (WGS) entry which is preliminary data.</text>
</comment>